<evidence type="ECO:0000313" key="5">
    <source>
        <dbReference type="Proteomes" id="UP001287286"/>
    </source>
</evidence>
<evidence type="ECO:0000256" key="1">
    <source>
        <dbReference type="SAM" id="MobiDB-lite"/>
    </source>
</evidence>
<evidence type="ECO:0000313" key="2">
    <source>
        <dbReference type="EMBL" id="KAK4092672.1"/>
    </source>
</evidence>
<evidence type="ECO:0000313" key="3">
    <source>
        <dbReference type="EMBL" id="PWI74990.1"/>
    </source>
</evidence>
<dbReference type="EMBL" id="LCWV01000003">
    <property type="protein sequence ID" value="PWI74990.1"/>
    <property type="molecule type" value="Genomic_DNA"/>
</dbReference>
<dbReference type="Proteomes" id="UP001287286">
    <property type="component" value="Unassembled WGS sequence"/>
</dbReference>
<comment type="caution">
    <text evidence="3">The sequence shown here is derived from an EMBL/GenBank/DDBJ whole genome shotgun (WGS) entry which is preliminary data.</text>
</comment>
<feature type="compositionally biased region" description="Basic and acidic residues" evidence="1">
    <location>
        <begin position="15"/>
        <end position="51"/>
    </location>
</feature>
<accession>A0A2U3EKM3</accession>
<feature type="region of interest" description="Disordered" evidence="1">
    <location>
        <begin position="1"/>
        <end position="228"/>
    </location>
</feature>
<gene>
    <name evidence="3" type="ORF">PCL_08304</name>
    <name evidence="2" type="ORF">Purlil1_3293</name>
</gene>
<reference evidence="3 4" key="2">
    <citation type="journal article" date="2016" name="Front. Microbiol.">
        <title>Genome and transcriptome sequences reveal the specific parasitism of the nematophagous Purpureocillium lilacinum 36-1.</title>
        <authorList>
            <person name="Xie J."/>
            <person name="Li S."/>
            <person name="Mo C."/>
            <person name="Xiao X."/>
            <person name="Peng D."/>
            <person name="Wang G."/>
            <person name="Xiao Y."/>
        </authorList>
    </citation>
    <scope>NUCLEOTIDE SEQUENCE [LARGE SCALE GENOMIC DNA]</scope>
    <source>
        <strain evidence="3 4">36-1</strain>
    </source>
</reference>
<reference evidence="3" key="1">
    <citation type="submission" date="2015-05" db="EMBL/GenBank/DDBJ databases">
        <authorList>
            <person name="Wang D.B."/>
            <person name="Wang M."/>
        </authorList>
    </citation>
    <scope>NUCLEOTIDE SEQUENCE</scope>
    <source>
        <strain evidence="3">36-1</strain>
    </source>
</reference>
<feature type="compositionally biased region" description="Basic and acidic residues" evidence="1">
    <location>
        <begin position="123"/>
        <end position="152"/>
    </location>
</feature>
<protein>
    <submittedName>
        <fullName evidence="3">Uncharacterized protein</fullName>
    </submittedName>
</protein>
<feature type="compositionally biased region" description="Polar residues" evidence="1">
    <location>
        <begin position="1"/>
        <end position="10"/>
    </location>
</feature>
<keyword evidence="5" id="KW-1185">Reference proteome</keyword>
<reference evidence="2 5" key="4">
    <citation type="journal article" date="2024" name="Microbiol. Resour. Announc.">
        <title>Genome annotations for the ascomycete fungi Trichoderma harzianum, Trichoderma aggressivum, and Purpureocillium lilacinum.</title>
        <authorList>
            <person name="Beijen E.P.W."/>
            <person name="Ohm R.A."/>
        </authorList>
    </citation>
    <scope>NUCLEOTIDE SEQUENCE [LARGE SCALE GENOMIC DNA]</scope>
    <source>
        <strain evidence="2 5">CBS 150709</strain>
    </source>
</reference>
<organism evidence="3 4">
    <name type="scientific">Purpureocillium lilacinum</name>
    <name type="common">Paecilomyces lilacinus</name>
    <dbReference type="NCBI Taxonomy" id="33203"/>
    <lineage>
        <taxon>Eukaryota</taxon>
        <taxon>Fungi</taxon>
        <taxon>Dikarya</taxon>
        <taxon>Ascomycota</taxon>
        <taxon>Pezizomycotina</taxon>
        <taxon>Sordariomycetes</taxon>
        <taxon>Hypocreomycetidae</taxon>
        <taxon>Hypocreales</taxon>
        <taxon>Ophiocordycipitaceae</taxon>
        <taxon>Purpureocillium</taxon>
    </lineage>
</organism>
<evidence type="ECO:0000313" key="4">
    <source>
        <dbReference type="Proteomes" id="UP000245956"/>
    </source>
</evidence>
<sequence length="291" mass="31171">MPRTYIQSKRLTGGRVRERRTDARESRGDQRREDGSKARDELLRRHGEIERTMLMGQSDGSLDENRSREMSRSKTKKEGIKSEAEEEFLREGGTRCGQLPCSGGAGSRTAQAGAAQEAGGRAKWAERAGKGEGDGLTSERPRERACGKRREAAGFALGGEERESGKEEEEQEETKTERKRRSASQRAGGAQPGRQAHHRWDEGRAASEPAGGGQRHGDDGTVEGGAARCSAGRAGTNVGLQRQLGASIGAPADGQRVVLLRRLPGCTGWWGPSGRGLGRRLGRAGCAAGAV</sequence>
<feature type="compositionally biased region" description="Basic and acidic residues" evidence="1">
    <location>
        <begin position="63"/>
        <end position="93"/>
    </location>
</feature>
<dbReference type="EMBL" id="JAWRVI010000008">
    <property type="protein sequence ID" value="KAK4092672.1"/>
    <property type="molecule type" value="Genomic_DNA"/>
</dbReference>
<proteinExistence type="predicted"/>
<name>A0A2U3EKM3_PURLI</name>
<dbReference type="Proteomes" id="UP000245956">
    <property type="component" value="Unassembled WGS sequence"/>
</dbReference>
<dbReference type="AlphaFoldDB" id="A0A2U3EKM3"/>
<reference evidence="2" key="3">
    <citation type="submission" date="2023-11" db="EMBL/GenBank/DDBJ databases">
        <authorList>
            <person name="Beijen E."/>
            <person name="Ohm R.A."/>
        </authorList>
    </citation>
    <scope>NUCLEOTIDE SEQUENCE</scope>
    <source>
        <strain evidence="2">CBS 150709</strain>
    </source>
</reference>
<feature type="compositionally biased region" description="Low complexity" evidence="1">
    <location>
        <begin position="110"/>
        <end position="122"/>
    </location>
</feature>